<comment type="caution">
    <text evidence="2">The sequence shown here is derived from an EMBL/GenBank/DDBJ whole genome shotgun (WGS) entry which is preliminary data.</text>
</comment>
<reference evidence="2" key="1">
    <citation type="submission" date="2019-08" db="EMBL/GenBank/DDBJ databases">
        <authorList>
            <person name="Kucharzyk K."/>
            <person name="Murdoch R.W."/>
            <person name="Higgins S."/>
            <person name="Loffler F."/>
        </authorList>
    </citation>
    <scope>NUCLEOTIDE SEQUENCE</scope>
</reference>
<dbReference type="EMBL" id="VSSQ01017647">
    <property type="protein sequence ID" value="MPM60140.1"/>
    <property type="molecule type" value="Genomic_DNA"/>
</dbReference>
<protein>
    <submittedName>
        <fullName evidence="2">Uncharacterized protein</fullName>
    </submittedName>
</protein>
<gene>
    <name evidence="2" type="ORF">SDC9_106987</name>
</gene>
<evidence type="ECO:0000313" key="2">
    <source>
        <dbReference type="EMBL" id="MPM60140.1"/>
    </source>
</evidence>
<name>A0A645B3U6_9ZZZZ</name>
<feature type="compositionally biased region" description="Basic residues" evidence="1">
    <location>
        <begin position="169"/>
        <end position="181"/>
    </location>
</feature>
<feature type="region of interest" description="Disordered" evidence="1">
    <location>
        <begin position="95"/>
        <end position="228"/>
    </location>
</feature>
<evidence type="ECO:0000256" key="1">
    <source>
        <dbReference type="SAM" id="MobiDB-lite"/>
    </source>
</evidence>
<feature type="region of interest" description="Disordered" evidence="1">
    <location>
        <begin position="1"/>
        <end position="79"/>
    </location>
</feature>
<feature type="compositionally biased region" description="Basic residues" evidence="1">
    <location>
        <begin position="196"/>
        <end position="206"/>
    </location>
</feature>
<accession>A0A645B3U6</accession>
<proteinExistence type="predicted"/>
<feature type="compositionally biased region" description="Basic residues" evidence="1">
    <location>
        <begin position="139"/>
        <end position="160"/>
    </location>
</feature>
<organism evidence="2">
    <name type="scientific">bioreactor metagenome</name>
    <dbReference type="NCBI Taxonomy" id="1076179"/>
    <lineage>
        <taxon>unclassified sequences</taxon>
        <taxon>metagenomes</taxon>
        <taxon>ecological metagenomes</taxon>
    </lineage>
</organism>
<dbReference type="AlphaFoldDB" id="A0A645B3U6"/>
<feature type="compositionally biased region" description="Polar residues" evidence="1">
    <location>
        <begin position="23"/>
        <end position="32"/>
    </location>
</feature>
<feature type="compositionally biased region" description="Basic residues" evidence="1">
    <location>
        <begin position="64"/>
        <end position="79"/>
    </location>
</feature>
<sequence length="256" mass="29016">MLRSKARGESGEAVPRGEHRRASGTQVRQQTGPHAGDGTGGRPLLPRGEQYQAGDGRPPQRNSSRGHVRKRQQQRHSQKYQRLRLFLLLPAPGQRCAAPGGDSCQRRGQQAGRQVVHRRKGLRHIDSLHRQGHACGDQRRKKRPVHQLQPPKRHRRRIYQNRHGNMGKARGKLQKHQRSQSRTRQSAHTVKSGAAGRRKAQRKGRAAPRDPGGSQRRRQKKADATVQKTHCPRIVQCNLPVHEACPLPFAVFHYFT</sequence>
<feature type="compositionally biased region" description="Basic and acidic residues" evidence="1">
    <location>
        <begin position="1"/>
        <end position="21"/>
    </location>
</feature>